<dbReference type="InterPro" id="IPR034122">
    <property type="entry name" value="Retropepsin-like_bacterial"/>
</dbReference>
<dbReference type="GO" id="GO:0008233">
    <property type="term" value="F:peptidase activity"/>
    <property type="evidence" value="ECO:0007669"/>
    <property type="project" value="UniProtKB-KW"/>
</dbReference>
<evidence type="ECO:0000256" key="2">
    <source>
        <dbReference type="ARBA" id="ARBA00022801"/>
    </source>
</evidence>
<dbReference type="InterPro" id="IPR021109">
    <property type="entry name" value="Peptidase_aspartic_dom_sf"/>
</dbReference>
<dbReference type="SUPFAM" id="SSF48452">
    <property type="entry name" value="TPR-like"/>
    <property type="match status" value="1"/>
</dbReference>
<feature type="repeat" description="TPR" evidence="4">
    <location>
        <begin position="511"/>
        <end position="544"/>
    </location>
</feature>
<feature type="domain" description="Peptidase A2" evidence="6">
    <location>
        <begin position="199"/>
        <end position="285"/>
    </location>
</feature>
<dbReference type="PROSITE" id="PS51257">
    <property type="entry name" value="PROKAR_LIPOPROTEIN"/>
    <property type="match status" value="1"/>
</dbReference>
<feature type="repeat" description="TPR" evidence="4">
    <location>
        <begin position="337"/>
        <end position="370"/>
    </location>
</feature>
<dbReference type="PROSITE" id="PS50175">
    <property type="entry name" value="ASP_PROT_RETROV"/>
    <property type="match status" value="2"/>
</dbReference>
<dbReference type="Pfam" id="PF13650">
    <property type="entry name" value="Asp_protease_2"/>
    <property type="match status" value="2"/>
</dbReference>
<name>A0ABV3QDX1_9GAMM</name>
<dbReference type="Gene3D" id="1.25.40.10">
    <property type="entry name" value="Tetratricopeptide repeat domain"/>
    <property type="match status" value="2"/>
</dbReference>
<comment type="caution">
    <text evidence="7">The sequence shown here is derived from an EMBL/GenBank/DDBJ whole genome shotgun (WGS) entry which is preliminary data.</text>
</comment>
<dbReference type="Pfam" id="PF13414">
    <property type="entry name" value="TPR_11"/>
    <property type="match status" value="1"/>
</dbReference>
<evidence type="ECO:0000313" key="7">
    <source>
        <dbReference type="EMBL" id="MEW9571945.1"/>
    </source>
</evidence>
<keyword evidence="1" id="KW-0677">Repeat</keyword>
<proteinExistence type="predicted"/>
<dbReference type="InterPro" id="IPR019734">
    <property type="entry name" value="TPR_rpt"/>
</dbReference>
<dbReference type="PROSITE" id="PS00141">
    <property type="entry name" value="ASP_PROTEASE"/>
    <property type="match status" value="1"/>
</dbReference>
<keyword evidence="3 4" id="KW-0802">TPR repeat</keyword>
<dbReference type="Pfam" id="PF13432">
    <property type="entry name" value="TPR_16"/>
    <property type="match status" value="1"/>
</dbReference>
<keyword evidence="7" id="KW-0645">Protease</keyword>
<feature type="signal peptide" evidence="5">
    <location>
        <begin position="1"/>
        <end position="25"/>
    </location>
</feature>
<feature type="domain" description="Peptidase A2" evidence="6">
    <location>
        <begin position="56"/>
        <end position="100"/>
    </location>
</feature>
<dbReference type="InterPro" id="IPR011990">
    <property type="entry name" value="TPR-like_helical_dom_sf"/>
</dbReference>
<keyword evidence="5" id="KW-0732">Signal</keyword>
<evidence type="ECO:0000256" key="5">
    <source>
        <dbReference type="SAM" id="SignalP"/>
    </source>
</evidence>
<dbReference type="Proteomes" id="UP001556220">
    <property type="component" value="Unassembled WGS sequence"/>
</dbReference>
<dbReference type="SMART" id="SM00028">
    <property type="entry name" value="TPR"/>
    <property type="match status" value="4"/>
</dbReference>
<keyword evidence="8" id="KW-1185">Reference proteome</keyword>
<evidence type="ECO:0000256" key="3">
    <source>
        <dbReference type="ARBA" id="ARBA00022803"/>
    </source>
</evidence>
<dbReference type="Gene3D" id="2.40.70.10">
    <property type="entry name" value="Acid Proteases"/>
    <property type="match status" value="2"/>
</dbReference>
<keyword evidence="2" id="KW-0378">Hydrolase</keyword>
<dbReference type="PANTHER" id="PTHR44858">
    <property type="entry name" value="TETRATRICOPEPTIDE REPEAT PROTEIN 6"/>
    <property type="match status" value="1"/>
</dbReference>
<gene>
    <name evidence="7" type="ORF">ABQJ54_09280</name>
</gene>
<dbReference type="InterPro" id="IPR050498">
    <property type="entry name" value="Ycf3"/>
</dbReference>
<feature type="chain" id="PRO_5046829435" evidence="5">
    <location>
        <begin position="26"/>
        <end position="605"/>
    </location>
</feature>
<dbReference type="PROSITE" id="PS50005">
    <property type="entry name" value="TPR"/>
    <property type="match status" value="2"/>
</dbReference>
<dbReference type="InterPro" id="IPR001969">
    <property type="entry name" value="Aspartic_peptidase_AS"/>
</dbReference>
<evidence type="ECO:0000256" key="4">
    <source>
        <dbReference type="PROSITE-ProRule" id="PRU00339"/>
    </source>
</evidence>
<evidence type="ECO:0000313" key="8">
    <source>
        <dbReference type="Proteomes" id="UP001556220"/>
    </source>
</evidence>
<dbReference type="GO" id="GO:0006508">
    <property type="term" value="P:proteolysis"/>
    <property type="evidence" value="ECO:0007669"/>
    <property type="project" value="UniProtKB-KW"/>
</dbReference>
<evidence type="ECO:0000256" key="1">
    <source>
        <dbReference type="ARBA" id="ARBA00022737"/>
    </source>
</evidence>
<dbReference type="CDD" id="cd05483">
    <property type="entry name" value="retropepsin_like_bacteria"/>
    <property type="match status" value="2"/>
</dbReference>
<dbReference type="PANTHER" id="PTHR44858:SF1">
    <property type="entry name" value="UDP-N-ACETYLGLUCOSAMINE--PEPTIDE N-ACETYLGLUCOSAMINYLTRANSFERASE SPINDLY-RELATED"/>
    <property type="match status" value="1"/>
</dbReference>
<reference evidence="7 8" key="1">
    <citation type="submission" date="2024-06" db="EMBL/GenBank/DDBJ databases">
        <authorList>
            <person name="Woo H."/>
        </authorList>
    </citation>
    <scope>NUCLEOTIDE SEQUENCE [LARGE SCALE GENOMIC DNA]</scope>
    <source>
        <strain evidence="7 8">Si-c</strain>
    </source>
</reference>
<accession>A0ABV3QDX1</accession>
<evidence type="ECO:0000259" key="6">
    <source>
        <dbReference type="PROSITE" id="PS50175"/>
    </source>
</evidence>
<protein>
    <submittedName>
        <fullName evidence="7">Aspartyl protease family protein</fullName>
    </submittedName>
</protein>
<dbReference type="EMBL" id="JBFOHK010000002">
    <property type="protein sequence ID" value="MEW9571945.1"/>
    <property type="molecule type" value="Genomic_DNA"/>
</dbReference>
<sequence length="605" mass="64502">MERGASRWAWLGACALLACAGPARADGCKLAKYGTLPVEVIGERATTQIKINGVATRFILDTGAEYNFMSRANADELGLRRVPAPFDLRMNGIGGAANAEVARIKDFGILGTDLHGVDFVVGGSDAGEGFLGANLLDFADLEIDLAQGKLTLFKPDGCGKAALAYWSTGRHYNVVDLRPAYNQNDRRSFVDVTINGKTVHALLDTGATTTLLTRRAAERVGIDLDGPEVKAGNRVRGVGASTYQTWIVPVDTFSVGTETIQHSQMLVMDGSIGGGSTDMLLGIDFMLAHHMYVANSQGKIYFTYNGGRVFSLDTASIGANEPAGTGTSGAGDEPRTAADYALRGQARLARGELANAHADLDAAIRMDPNSPDDYLIRARILVAEKHPAAALGDLDRVLSLDPKNLDALLLRARLRHGKKDEAGVEADIAAARQLAPAGSMQSYSVASLYIAIDQPVNALPLLDDWIHAHPSDALLGNALNERCWARALANQSLDDALRDCRKAIKRDGDRAAYLDSLGLVYLRMGNDAEAIKAYQQALVQSPHAAWSHYGLGLAEWRSGQTDAGRAELAIARSLDKKIDARGARLGLVAPAASPDDKVHGAQPSR</sequence>
<organism evidence="7 8">
    <name type="scientific">Rhodanobacter lycopersici</name>
    <dbReference type="NCBI Taxonomy" id="3162487"/>
    <lineage>
        <taxon>Bacteria</taxon>
        <taxon>Pseudomonadati</taxon>
        <taxon>Pseudomonadota</taxon>
        <taxon>Gammaproteobacteria</taxon>
        <taxon>Lysobacterales</taxon>
        <taxon>Rhodanobacteraceae</taxon>
        <taxon>Rhodanobacter</taxon>
    </lineage>
</organism>
<dbReference type="InterPro" id="IPR001995">
    <property type="entry name" value="Peptidase_A2_cat"/>
</dbReference>
<dbReference type="SUPFAM" id="SSF50630">
    <property type="entry name" value="Acid proteases"/>
    <property type="match status" value="2"/>
</dbReference>
<dbReference type="RefSeq" id="WP_367854010.1">
    <property type="nucleotide sequence ID" value="NZ_JBFOHK010000002.1"/>
</dbReference>